<dbReference type="STRING" id="370979.SAMN05443663_102563"/>
<keyword evidence="2" id="KW-0418">Kinase</keyword>
<comment type="similarity">
    <text evidence="1">Belongs to the ROK (NagC/XylR) family.</text>
</comment>
<dbReference type="RefSeq" id="WP_073414636.1">
    <property type="nucleotide sequence ID" value="NZ_FQWC01000002.1"/>
</dbReference>
<dbReference type="PANTHER" id="PTHR18964:SF149">
    <property type="entry name" value="BIFUNCTIONAL UDP-N-ACETYLGLUCOSAMINE 2-EPIMERASE_N-ACETYLMANNOSAMINE KINASE"/>
    <property type="match status" value="1"/>
</dbReference>
<keyword evidence="2" id="KW-0808">Transferase</keyword>
<dbReference type="SUPFAM" id="SSF53067">
    <property type="entry name" value="Actin-like ATPase domain"/>
    <property type="match status" value="1"/>
</dbReference>
<evidence type="ECO:0000313" key="3">
    <source>
        <dbReference type="Proteomes" id="UP000184071"/>
    </source>
</evidence>
<dbReference type="EMBL" id="FQWC01000002">
    <property type="protein sequence ID" value="SHG33765.1"/>
    <property type="molecule type" value="Genomic_DNA"/>
</dbReference>
<reference evidence="3" key="1">
    <citation type="submission" date="2016-11" db="EMBL/GenBank/DDBJ databases">
        <authorList>
            <person name="Varghese N."/>
            <person name="Submissions S."/>
        </authorList>
    </citation>
    <scope>NUCLEOTIDE SEQUENCE [LARGE SCALE GENOMIC DNA]</scope>
    <source>
        <strain evidence="3">DSM 17963</strain>
    </source>
</reference>
<organism evidence="2 3">
    <name type="scientific">Flavobacterium defluvii</name>
    <dbReference type="NCBI Taxonomy" id="370979"/>
    <lineage>
        <taxon>Bacteria</taxon>
        <taxon>Pseudomonadati</taxon>
        <taxon>Bacteroidota</taxon>
        <taxon>Flavobacteriia</taxon>
        <taxon>Flavobacteriales</taxon>
        <taxon>Flavobacteriaceae</taxon>
        <taxon>Flavobacterium</taxon>
    </lineage>
</organism>
<dbReference type="GO" id="GO:0016301">
    <property type="term" value="F:kinase activity"/>
    <property type="evidence" value="ECO:0007669"/>
    <property type="project" value="UniProtKB-KW"/>
</dbReference>
<dbReference type="InterPro" id="IPR000600">
    <property type="entry name" value="ROK"/>
</dbReference>
<name>A0A1M5J066_9FLAO</name>
<accession>A0A1M5J066</accession>
<proteinExistence type="inferred from homology"/>
<evidence type="ECO:0000313" key="2">
    <source>
        <dbReference type="EMBL" id="SHG33765.1"/>
    </source>
</evidence>
<dbReference type="InterPro" id="IPR043129">
    <property type="entry name" value="ATPase_NBD"/>
</dbReference>
<dbReference type="Pfam" id="PF00480">
    <property type="entry name" value="ROK"/>
    <property type="match status" value="1"/>
</dbReference>
<dbReference type="OrthoDB" id="49666at2"/>
<evidence type="ECO:0000256" key="1">
    <source>
        <dbReference type="ARBA" id="ARBA00006479"/>
    </source>
</evidence>
<protein>
    <submittedName>
        <fullName evidence="2">Glucokinase</fullName>
    </submittedName>
</protein>
<dbReference type="Proteomes" id="UP000184071">
    <property type="component" value="Unassembled WGS sequence"/>
</dbReference>
<keyword evidence="3" id="KW-1185">Reference proteome</keyword>
<dbReference type="AlphaFoldDB" id="A0A1M5J066"/>
<sequence>MSITIGVDIGGSHISSAAIHNDGYRIIKNTYCSGSIDSQASKEIVLKKWADIINQSILAAHNTNEASKTDTVEIAFSMPGPFIYSTGVAMFEGNEKYESLYNVSIGDELTEYLIVKNVEFRFLNDASCFGIGGALKFTNESVSAKVIAITLGTGFGAAFLENNLPVTNGENIPENGCLWDKKFRNDIADNYFSTRWFVNQYEKRTGEKLKDGVKQLAGLNSHEAGKVFEDFAFNLSEFLAPYIHDFKADMLIIGGNIAKCNHLFLSDLNKNFKQKGINLYIQIVENTEETGIIGASYLFNEIFWEKIKNDLPQF</sequence>
<dbReference type="Gene3D" id="3.30.420.40">
    <property type="match status" value="2"/>
</dbReference>
<dbReference type="PANTHER" id="PTHR18964">
    <property type="entry name" value="ROK (REPRESSOR, ORF, KINASE) FAMILY"/>
    <property type="match status" value="1"/>
</dbReference>
<gene>
    <name evidence="2" type="ORF">SAMN05443663_102563</name>
</gene>